<comment type="caution">
    <text evidence="3">The sequence shown here is derived from an EMBL/GenBank/DDBJ whole genome shotgun (WGS) entry which is preliminary data.</text>
</comment>
<evidence type="ECO:0000259" key="2">
    <source>
        <dbReference type="Pfam" id="PF07282"/>
    </source>
</evidence>
<gene>
    <name evidence="3" type="ORF">Tfer_2774</name>
</gene>
<proteinExistence type="predicted"/>
<protein>
    <submittedName>
        <fullName evidence="3">Putative transposase DNA-binding domain protein</fullName>
    </submittedName>
</protein>
<organism evidence="3 4">
    <name type="scientific">Thermincola ferriacetica</name>
    <dbReference type="NCBI Taxonomy" id="281456"/>
    <lineage>
        <taxon>Bacteria</taxon>
        <taxon>Bacillati</taxon>
        <taxon>Bacillota</taxon>
        <taxon>Clostridia</taxon>
        <taxon>Eubacteriales</taxon>
        <taxon>Thermincolaceae</taxon>
        <taxon>Thermincola</taxon>
    </lineage>
</organism>
<accession>A0A0L6VZP6</accession>
<reference evidence="4" key="1">
    <citation type="submission" date="2015-07" db="EMBL/GenBank/DDBJ databases">
        <title>Complete Genome of Thermincola ferriacetica strain Z-0001T.</title>
        <authorList>
            <person name="Lusk B."/>
            <person name="Badalamenti J.P."/>
            <person name="Parameswaran P."/>
            <person name="Bond D.R."/>
            <person name="Torres C.I."/>
        </authorList>
    </citation>
    <scope>NUCLEOTIDE SEQUENCE [LARGE SCALE GENOMIC DNA]</scope>
    <source>
        <strain evidence="4">Z-0001</strain>
    </source>
</reference>
<feature type="domain" description="Cas12f1-like TNB" evidence="2">
    <location>
        <begin position="339"/>
        <end position="410"/>
    </location>
</feature>
<dbReference type="AlphaFoldDB" id="A0A0L6VZP6"/>
<dbReference type="NCBIfam" id="NF040570">
    <property type="entry name" value="guided_TnpB"/>
    <property type="match status" value="1"/>
</dbReference>
<name>A0A0L6VZP6_9FIRM</name>
<dbReference type="InterPro" id="IPR010095">
    <property type="entry name" value="Cas12f1-like_TNB"/>
</dbReference>
<dbReference type="Proteomes" id="UP000037175">
    <property type="component" value="Unassembled WGS sequence"/>
</dbReference>
<dbReference type="GO" id="GO:0003677">
    <property type="term" value="F:DNA binding"/>
    <property type="evidence" value="ECO:0007669"/>
    <property type="project" value="UniProtKB-KW"/>
</dbReference>
<evidence type="ECO:0000313" key="3">
    <source>
        <dbReference type="EMBL" id="KNZ68681.1"/>
    </source>
</evidence>
<evidence type="ECO:0000313" key="4">
    <source>
        <dbReference type="Proteomes" id="UP000037175"/>
    </source>
</evidence>
<keyword evidence="1 3" id="KW-0238">DNA-binding</keyword>
<sequence>MLQVTKAVRFQIIKPLNFSWDEFGRILNDLSYHTTLMCNAAVQMYWEHNVMRNRYKAEHGRYPQDKEIYGQSFRNVVYHRLREMYPLMASSNVSQTNQFALKRWQTDLREVMRLQKSVPSFRLGTPVQVANQNYSLYIAKGEPPEYCAEITLLGKDAACRRFTVLLDAGDAPKKAVFRRIVEGKYKQGVMQIIKHPRKKKWFCIVSYTITKDPAPGLDQERVMGVNLATGEAVYWAFSFSPKRGSIPAGEIEAAEKKIRAITARRREMQRTAGVTGHGRKRRLKATRVLAGKTANIRDAINHKYSRRIVRIAAANRCGKIRLADMSALGMSGALKAWPWSDLVQKIGYKAAEQGIDVEIVEKPGDRAKAWHTCSECGYSAPENVGDNTEFLACKECGARISLEYNAALNIAVLARDSIPEQQTSAS</sequence>
<keyword evidence="4" id="KW-1185">Reference proteome</keyword>
<dbReference type="Pfam" id="PF07282">
    <property type="entry name" value="Cas12f1-like_TNB"/>
    <property type="match status" value="1"/>
</dbReference>
<dbReference type="RefSeq" id="WP_052218778.1">
    <property type="nucleotide sequence ID" value="NZ_LGTE01000024.1"/>
</dbReference>
<dbReference type="EMBL" id="LGTE01000024">
    <property type="protein sequence ID" value="KNZ68681.1"/>
    <property type="molecule type" value="Genomic_DNA"/>
</dbReference>
<evidence type="ECO:0000256" key="1">
    <source>
        <dbReference type="ARBA" id="ARBA00023125"/>
    </source>
</evidence>